<keyword evidence="2" id="KW-1185">Reference proteome</keyword>
<comment type="caution">
    <text evidence="1">The sequence shown here is derived from an EMBL/GenBank/DDBJ whole genome shotgun (WGS) entry which is preliminary data.</text>
</comment>
<proteinExistence type="predicted"/>
<evidence type="ECO:0000313" key="2">
    <source>
        <dbReference type="Proteomes" id="UP001163846"/>
    </source>
</evidence>
<dbReference type="GO" id="GO:0003676">
    <property type="term" value="F:nucleic acid binding"/>
    <property type="evidence" value="ECO:0007669"/>
    <property type="project" value="InterPro"/>
</dbReference>
<dbReference type="AlphaFoldDB" id="A0AA38U4L8"/>
<accession>A0AA38U4L8</accession>
<dbReference type="PANTHER" id="PTHR35871:SF1">
    <property type="entry name" value="CXC1-LIKE CYSTEINE CLUSTER ASSOCIATED WITH KDZ TRANSPOSASES DOMAIN-CONTAINING PROTEIN"/>
    <property type="match status" value="1"/>
</dbReference>
<name>A0AA38U4L8_9AGAR</name>
<dbReference type="Gene3D" id="3.30.420.10">
    <property type="entry name" value="Ribonuclease H-like superfamily/Ribonuclease H"/>
    <property type="match status" value="1"/>
</dbReference>
<dbReference type="InterPro" id="IPR036397">
    <property type="entry name" value="RNaseH_sf"/>
</dbReference>
<gene>
    <name evidence="1" type="ORF">F5878DRAFT_548405</name>
</gene>
<sequence>MKVIFLPKFHCELNPIEQCWGYAKRVYRFYPESKREDDLRRNAIESLNEVPLISIRRFVTRTHRFMDAYHRGLNGRQAAWAARKYHGHRVLPDRIMDELSLAEIT</sequence>
<protein>
    <recommendedName>
        <fullName evidence="3">Tc1-like transposase DDE domain-containing protein</fullName>
    </recommendedName>
</protein>
<evidence type="ECO:0008006" key="3">
    <source>
        <dbReference type="Google" id="ProtNLM"/>
    </source>
</evidence>
<evidence type="ECO:0000313" key="1">
    <source>
        <dbReference type="EMBL" id="KAJ3832274.1"/>
    </source>
</evidence>
<dbReference type="Proteomes" id="UP001163846">
    <property type="component" value="Unassembled WGS sequence"/>
</dbReference>
<organism evidence="1 2">
    <name type="scientific">Lentinula raphanica</name>
    <dbReference type="NCBI Taxonomy" id="153919"/>
    <lineage>
        <taxon>Eukaryota</taxon>
        <taxon>Fungi</taxon>
        <taxon>Dikarya</taxon>
        <taxon>Basidiomycota</taxon>
        <taxon>Agaricomycotina</taxon>
        <taxon>Agaricomycetes</taxon>
        <taxon>Agaricomycetidae</taxon>
        <taxon>Agaricales</taxon>
        <taxon>Marasmiineae</taxon>
        <taxon>Omphalotaceae</taxon>
        <taxon>Lentinula</taxon>
    </lineage>
</organism>
<dbReference type="PANTHER" id="PTHR35871">
    <property type="entry name" value="EXPRESSED PROTEIN"/>
    <property type="match status" value="1"/>
</dbReference>
<reference evidence="1" key="1">
    <citation type="submission" date="2022-08" db="EMBL/GenBank/DDBJ databases">
        <authorList>
            <consortium name="DOE Joint Genome Institute"/>
            <person name="Min B."/>
            <person name="Riley R."/>
            <person name="Sierra-Patev S."/>
            <person name="Naranjo-Ortiz M."/>
            <person name="Looney B."/>
            <person name="Konkel Z."/>
            <person name="Slot J.C."/>
            <person name="Sakamoto Y."/>
            <person name="Steenwyk J.L."/>
            <person name="Rokas A."/>
            <person name="Carro J."/>
            <person name="Camarero S."/>
            <person name="Ferreira P."/>
            <person name="Molpeceres G."/>
            <person name="Ruiz-Duenas F.J."/>
            <person name="Serrano A."/>
            <person name="Henrissat B."/>
            <person name="Drula E."/>
            <person name="Hughes K.W."/>
            <person name="Mata J.L."/>
            <person name="Ishikawa N.K."/>
            <person name="Vargas-Isla R."/>
            <person name="Ushijima S."/>
            <person name="Smith C.A."/>
            <person name="Ahrendt S."/>
            <person name="Andreopoulos W."/>
            <person name="He G."/>
            <person name="Labutti K."/>
            <person name="Lipzen A."/>
            <person name="Ng V."/>
            <person name="Sandor L."/>
            <person name="Barry K."/>
            <person name="Martinez A.T."/>
            <person name="Xiao Y."/>
            <person name="Gibbons J.G."/>
            <person name="Terashima K."/>
            <person name="Hibbett D.S."/>
            <person name="Grigoriev I.V."/>
        </authorList>
    </citation>
    <scope>NUCLEOTIDE SEQUENCE</scope>
    <source>
        <strain evidence="1">TFB9207</strain>
    </source>
</reference>
<dbReference type="EMBL" id="MU807014">
    <property type="protein sequence ID" value="KAJ3832274.1"/>
    <property type="molecule type" value="Genomic_DNA"/>
</dbReference>